<organism evidence="2 3">
    <name type="scientific">Agrocybe chaxingu</name>
    <dbReference type="NCBI Taxonomy" id="84603"/>
    <lineage>
        <taxon>Eukaryota</taxon>
        <taxon>Fungi</taxon>
        <taxon>Dikarya</taxon>
        <taxon>Basidiomycota</taxon>
        <taxon>Agaricomycotina</taxon>
        <taxon>Agaricomycetes</taxon>
        <taxon>Agaricomycetidae</taxon>
        <taxon>Agaricales</taxon>
        <taxon>Agaricineae</taxon>
        <taxon>Strophariaceae</taxon>
        <taxon>Agrocybe</taxon>
    </lineage>
</organism>
<feature type="compositionally biased region" description="Basic and acidic residues" evidence="1">
    <location>
        <begin position="145"/>
        <end position="157"/>
    </location>
</feature>
<comment type="caution">
    <text evidence="2">The sequence shown here is derived from an EMBL/GenBank/DDBJ whole genome shotgun (WGS) entry which is preliminary data.</text>
</comment>
<dbReference type="Proteomes" id="UP001148786">
    <property type="component" value="Unassembled WGS sequence"/>
</dbReference>
<feature type="region of interest" description="Disordered" evidence="1">
    <location>
        <begin position="272"/>
        <end position="309"/>
    </location>
</feature>
<name>A0A9W8N2J2_9AGAR</name>
<feature type="region of interest" description="Disordered" evidence="1">
    <location>
        <begin position="200"/>
        <end position="260"/>
    </location>
</feature>
<protein>
    <submittedName>
        <fullName evidence="2">Uncharacterized protein</fullName>
    </submittedName>
</protein>
<dbReference type="OrthoDB" id="3211926at2759"/>
<evidence type="ECO:0000313" key="2">
    <source>
        <dbReference type="EMBL" id="KAJ3518054.1"/>
    </source>
</evidence>
<sequence length="309" mass="33773">MQRRNPLQELPLEQFLPSYLSAKPIRGSKRPHSPGDLNLFSPAKRRIFESEGLLSPSKSRTTTLFSPSAKLLSPSRFSDVLTGPASPARVLDFGLPKNARGDPVKPSATNRLGLDATPPRRSSIKPLAPSPELKPRNGRITQNHDAFDTLYDDHELSEPASPPSSYSKSNFIFVPRTLPPRPDPTSIHYPGFVVFQDPHLVVSPPSSDHDEVSSDIDMENDKPKENMAPRKAKKVTTIPSGSVESDIPAKKSASVSDMPRSRIARKLVSLSPESVGSMVGVPSPTSRSHGARSFKRAMMDGLDLENDDE</sequence>
<dbReference type="AlphaFoldDB" id="A0A9W8N2J2"/>
<gene>
    <name evidence="2" type="ORF">NLJ89_g81</name>
</gene>
<keyword evidence="3" id="KW-1185">Reference proteome</keyword>
<dbReference type="EMBL" id="JANKHO010000003">
    <property type="protein sequence ID" value="KAJ3518054.1"/>
    <property type="molecule type" value="Genomic_DNA"/>
</dbReference>
<accession>A0A9W8N2J2</accession>
<evidence type="ECO:0000313" key="3">
    <source>
        <dbReference type="Proteomes" id="UP001148786"/>
    </source>
</evidence>
<proteinExistence type="predicted"/>
<feature type="compositionally biased region" description="Basic and acidic residues" evidence="1">
    <location>
        <begin position="219"/>
        <end position="228"/>
    </location>
</feature>
<feature type="region of interest" description="Disordered" evidence="1">
    <location>
        <begin position="88"/>
        <end position="168"/>
    </location>
</feature>
<reference evidence="2" key="1">
    <citation type="submission" date="2022-07" db="EMBL/GenBank/DDBJ databases">
        <title>Genome Sequence of Agrocybe chaxingu.</title>
        <authorList>
            <person name="Buettner E."/>
        </authorList>
    </citation>
    <scope>NUCLEOTIDE SEQUENCE</scope>
    <source>
        <strain evidence="2">MP-N11</strain>
    </source>
</reference>
<evidence type="ECO:0000256" key="1">
    <source>
        <dbReference type="SAM" id="MobiDB-lite"/>
    </source>
</evidence>